<dbReference type="PANTHER" id="PTHR12243:SF67">
    <property type="entry name" value="COREPRESSOR OF PANGOLIN, ISOFORM A-RELATED"/>
    <property type="match status" value="1"/>
</dbReference>
<dbReference type="PROSITE" id="PS51031">
    <property type="entry name" value="BESS"/>
    <property type="match status" value="1"/>
</dbReference>
<feature type="domain" description="MADF" evidence="2">
    <location>
        <begin position="10"/>
        <end position="105"/>
    </location>
</feature>
<organism evidence="4 5">
    <name type="scientific">Leptidea sinapis</name>
    <dbReference type="NCBI Taxonomy" id="189913"/>
    <lineage>
        <taxon>Eukaryota</taxon>
        <taxon>Metazoa</taxon>
        <taxon>Ecdysozoa</taxon>
        <taxon>Arthropoda</taxon>
        <taxon>Hexapoda</taxon>
        <taxon>Insecta</taxon>
        <taxon>Pterygota</taxon>
        <taxon>Neoptera</taxon>
        <taxon>Endopterygota</taxon>
        <taxon>Lepidoptera</taxon>
        <taxon>Glossata</taxon>
        <taxon>Ditrysia</taxon>
        <taxon>Papilionoidea</taxon>
        <taxon>Pieridae</taxon>
        <taxon>Dismorphiinae</taxon>
        <taxon>Leptidea</taxon>
    </lineage>
</organism>
<dbReference type="EMBL" id="FZQP02000426">
    <property type="protein sequence ID" value="VVC88936.1"/>
    <property type="molecule type" value="Genomic_DNA"/>
</dbReference>
<evidence type="ECO:0008006" key="6">
    <source>
        <dbReference type="Google" id="ProtNLM"/>
    </source>
</evidence>
<dbReference type="Pfam" id="PF02944">
    <property type="entry name" value="BESS"/>
    <property type="match status" value="1"/>
</dbReference>
<dbReference type="SMART" id="SM00595">
    <property type="entry name" value="MADF"/>
    <property type="match status" value="1"/>
</dbReference>
<evidence type="ECO:0000259" key="2">
    <source>
        <dbReference type="PROSITE" id="PS51029"/>
    </source>
</evidence>
<dbReference type="GO" id="GO:0005634">
    <property type="term" value="C:nucleus"/>
    <property type="evidence" value="ECO:0007669"/>
    <property type="project" value="UniProtKB-SubCell"/>
</dbReference>
<keyword evidence="1" id="KW-0539">Nucleus</keyword>
<evidence type="ECO:0000313" key="5">
    <source>
        <dbReference type="Proteomes" id="UP000324832"/>
    </source>
</evidence>
<gene>
    <name evidence="4" type="ORF">LSINAPIS_LOCUS2185</name>
</gene>
<dbReference type="GO" id="GO:0006357">
    <property type="term" value="P:regulation of transcription by RNA polymerase II"/>
    <property type="evidence" value="ECO:0007669"/>
    <property type="project" value="TreeGrafter"/>
</dbReference>
<sequence length="216" mass="26052">MREFKYDVIQLIQSVRERPCLWDKTQDTYKDRFERRTAWQEVFATLDEGYNDMTLEDKRLMGEQVLYKWTNIRDTFMKSLKAKLGRPRRKYVFHKYLKFLIDKSDDNIESGEETYCKVEKETPKEKKRSKKTREIKKPKVFDCTESQDSGTDLLNINEIDEVGDPRLMNEDEAFFASLLPTIVKYNEDEKLEFRIEVLNVMRNIKEKKNWGKIEME</sequence>
<evidence type="ECO:0000259" key="3">
    <source>
        <dbReference type="PROSITE" id="PS51031"/>
    </source>
</evidence>
<proteinExistence type="predicted"/>
<dbReference type="PROSITE" id="PS51029">
    <property type="entry name" value="MADF"/>
    <property type="match status" value="1"/>
</dbReference>
<protein>
    <recommendedName>
        <fullName evidence="6">MADF domain-containing protein</fullName>
    </recommendedName>
</protein>
<dbReference type="PANTHER" id="PTHR12243">
    <property type="entry name" value="MADF DOMAIN TRANSCRIPTION FACTOR"/>
    <property type="match status" value="1"/>
</dbReference>
<dbReference type="Pfam" id="PF10545">
    <property type="entry name" value="MADF_DNA_bdg"/>
    <property type="match status" value="1"/>
</dbReference>
<accession>A0A5E4PS26</accession>
<reference evidence="4 5" key="1">
    <citation type="submission" date="2017-07" db="EMBL/GenBank/DDBJ databases">
        <authorList>
            <person name="Talla V."/>
            <person name="Backstrom N."/>
        </authorList>
    </citation>
    <scope>NUCLEOTIDE SEQUENCE [LARGE SCALE GENOMIC DNA]</scope>
</reference>
<dbReference type="GO" id="GO:0005667">
    <property type="term" value="C:transcription regulator complex"/>
    <property type="evidence" value="ECO:0007669"/>
    <property type="project" value="TreeGrafter"/>
</dbReference>
<dbReference type="InterPro" id="IPR006578">
    <property type="entry name" value="MADF-dom"/>
</dbReference>
<feature type="domain" description="BESS" evidence="3">
    <location>
        <begin position="168"/>
        <end position="207"/>
    </location>
</feature>
<name>A0A5E4PS26_9NEOP</name>
<comment type="subcellular location">
    <subcellularLocation>
        <location evidence="1">Nucleus</location>
    </subcellularLocation>
</comment>
<keyword evidence="5" id="KW-1185">Reference proteome</keyword>
<dbReference type="InterPro" id="IPR039353">
    <property type="entry name" value="TF_Adf1"/>
</dbReference>
<dbReference type="Proteomes" id="UP000324832">
    <property type="component" value="Unassembled WGS sequence"/>
</dbReference>
<evidence type="ECO:0000313" key="4">
    <source>
        <dbReference type="EMBL" id="VVC88936.1"/>
    </source>
</evidence>
<dbReference type="AlphaFoldDB" id="A0A5E4PS26"/>
<dbReference type="InterPro" id="IPR004210">
    <property type="entry name" value="BESS_motif"/>
</dbReference>
<evidence type="ECO:0000256" key="1">
    <source>
        <dbReference type="PROSITE-ProRule" id="PRU00371"/>
    </source>
</evidence>
<dbReference type="GO" id="GO:0003677">
    <property type="term" value="F:DNA binding"/>
    <property type="evidence" value="ECO:0007669"/>
    <property type="project" value="InterPro"/>
</dbReference>